<dbReference type="PANTHER" id="PTHR43760">
    <property type="entry name" value="ENDORIBONUCLEASE-RELATED"/>
    <property type="match status" value="1"/>
</dbReference>
<dbReference type="SUPFAM" id="SSF55298">
    <property type="entry name" value="YjgF-like"/>
    <property type="match status" value="1"/>
</dbReference>
<keyword evidence="3" id="KW-1185">Reference proteome</keyword>
<evidence type="ECO:0000313" key="3">
    <source>
        <dbReference type="Proteomes" id="UP001254848"/>
    </source>
</evidence>
<dbReference type="Gene3D" id="3.30.1330.40">
    <property type="entry name" value="RutC-like"/>
    <property type="match status" value="1"/>
</dbReference>
<proteinExistence type="predicted"/>
<gene>
    <name evidence="2" type="ORF">Q4T40_12210</name>
</gene>
<dbReference type="InterPro" id="IPR035959">
    <property type="entry name" value="RutC-like_sf"/>
</dbReference>
<accession>A0ABU3NZ21</accession>
<dbReference type="PANTHER" id="PTHR43760:SF1">
    <property type="entry name" value="ENDORIBONUCLEASE L-PSP_CHORISMATE MUTASE-LIKE DOMAIN-CONTAINING PROTEIN"/>
    <property type="match status" value="1"/>
</dbReference>
<protein>
    <submittedName>
        <fullName evidence="2">RidA family protein</fullName>
    </submittedName>
</protein>
<organism evidence="2 3">
    <name type="scientific">Anaeroselena agilis</name>
    <dbReference type="NCBI Taxonomy" id="3063788"/>
    <lineage>
        <taxon>Bacteria</taxon>
        <taxon>Bacillati</taxon>
        <taxon>Bacillota</taxon>
        <taxon>Negativicutes</taxon>
        <taxon>Acetonemataceae</taxon>
        <taxon>Anaeroselena</taxon>
    </lineage>
</organism>
<reference evidence="2 3" key="1">
    <citation type="submission" date="2023-07" db="EMBL/GenBank/DDBJ databases">
        <title>The novel representative of Negativicutes class, Anaeroselena agilis gen. nov. sp. nov.</title>
        <authorList>
            <person name="Prokofeva M.I."/>
            <person name="Elcheninov A.G."/>
            <person name="Klyukina A."/>
            <person name="Kublanov I.V."/>
            <person name="Frolov E.N."/>
            <person name="Podosokorskaya O.A."/>
        </authorList>
    </citation>
    <scope>NUCLEOTIDE SEQUENCE [LARGE SCALE GENOMIC DNA]</scope>
    <source>
        <strain evidence="2 3">4137-cl</strain>
    </source>
</reference>
<comment type="caution">
    <text evidence="2">The sequence shown here is derived from an EMBL/GenBank/DDBJ whole genome shotgun (WGS) entry which is preliminary data.</text>
</comment>
<dbReference type="Proteomes" id="UP001254848">
    <property type="component" value="Unassembled WGS sequence"/>
</dbReference>
<evidence type="ECO:0000313" key="2">
    <source>
        <dbReference type="EMBL" id="MDT8902010.1"/>
    </source>
</evidence>
<dbReference type="Pfam" id="PF14588">
    <property type="entry name" value="YjgF_endoribonc"/>
    <property type="match status" value="1"/>
</dbReference>
<evidence type="ECO:0000259" key="1">
    <source>
        <dbReference type="Pfam" id="PF14588"/>
    </source>
</evidence>
<dbReference type="RefSeq" id="WP_413780502.1">
    <property type="nucleotide sequence ID" value="NZ_JAUOZS010000001.1"/>
</dbReference>
<dbReference type="CDD" id="cd02199">
    <property type="entry name" value="YjgF_YER057c_UK114_like_1"/>
    <property type="match status" value="1"/>
</dbReference>
<dbReference type="InterPro" id="IPR013813">
    <property type="entry name" value="Endoribo_LPSP/chorism_mut-like"/>
</dbReference>
<dbReference type="EMBL" id="JAUOZS010000001">
    <property type="protein sequence ID" value="MDT8902010.1"/>
    <property type="molecule type" value="Genomic_DNA"/>
</dbReference>
<sequence length="153" mass="15976">MSIESKLQELGLTLPEAPKPVAAYVPAVMAGGYVYTAGQIPFVGGELKYKGKVGRDLDESQGYEAARVCVLNCLSVIKAQIGSLDKVEQVVKVTGFVASAPGFGGQPKVINGASELLGQVFGDKGLHARSAVGVNELPLDAACEVEMIVKVKQ</sequence>
<name>A0ABU3NZ21_9FIRM</name>
<feature type="domain" description="Endoribonuclease L-PSP/chorismate mutase-like" evidence="1">
    <location>
        <begin position="4"/>
        <end position="148"/>
    </location>
</feature>